<accession>A0A4C1VJ09</accession>
<protein>
    <submittedName>
        <fullName evidence="1">Uncharacterized protein</fullName>
    </submittedName>
</protein>
<dbReference type="Proteomes" id="UP000299102">
    <property type="component" value="Unassembled WGS sequence"/>
</dbReference>
<name>A0A4C1VJ09_EUMVA</name>
<dbReference type="OrthoDB" id="10017160at2759"/>
<comment type="caution">
    <text evidence="1">The sequence shown here is derived from an EMBL/GenBank/DDBJ whole genome shotgun (WGS) entry which is preliminary data.</text>
</comment>
<evidence type="ECO:0000313" key="2">
    <source>
        <dbReference type="Proteomes" id="UP000299102"/>
    </source>
</evidence>
<dbReference type="EMBL" id="BGZK01000337">
    <property type="protein sequence ID" value="GBP37685.1"/>
    <property type="molecule type" value="Genomic_DNA"/>
</dbReference>
<organism evidence="1 2">
    <name type="scientific">Eumeta variegata</name>
    <name type="common">Bagworm moth</name>
    <name type="synonym">Eumeta japonica</name>
    <dbReference type="NCBI Taxonomy" id="151549"/>
    <lineage>
        <taxon>Eukaryota</taxon>
        <taxon>Metazoa</taxon>
        <taxon>Ecdysozoa</taxon>
        <taxon>Arthropoda</taxon>
        <taxon>Hexapoda</taxon>
        <taxon>Insecta</taxon>
        <taxon>Pterygota</taxon>
        <taxon>Neoptera</taxon>
        <taxon>Endopterygota</taxon>
        <taxon>Lepidoptera</taxon>
        <taxon>Glossata</taxon>
        <taxon>Ditrysia</taxon>
        <taxon>Tineoidea</taxon>
        <taxon>Psychidae</taxon>
        <taxon>Oiketicinae</taxon>
        <taxon>Eumeta</taxon>
    </lineage>
</organism>
<sequence length="66" mass="7311">MFSIKVVPEFPVTGYRLPRRTPRNAFVSSISCGTGLIRVTGDLREGRPSTATTEENISAVRLMIEE</sequence>
<dbReference type="AlphaFoldDB" id="A0A4C1VJ09"/>
<proteinExistence type="predicted"/>
<keyword evidence="2" id="KW-1185">Reference proteome</keyword>
<gene>
    <name evidence="1" type="ORF">EVAR_23734_1</name>
</gene>
<evidence type="ECO:0000313" key="1">
    <source>
        <dbReference type="EMBL" id="GBP37685.1"/>
    </source>
</evidence>
<reference evidence="1 2" key="1">
    <citation type="journal article" date="2019" name="Commun. Biol.">
        <title>The bagworm genome reveals a unique fibroin gene that provides high tensile strength.</title>
        <authorList>
            <person name="Kono N."/>
            <person name="Nakamura H."/>
            <person name="Ohtoshi R."/>
            <person name="Tomita M."/>
            <person name="Numata K."/>
            <person name="Arakawa K."/>
        </authorList>
    </citation>
    <scope>NUCLEOTIDE SEQUENCE [LARGE SCALE GENOMIC DNA]</scope>
</reference>